<evidence type="ECO:0000313" key="3">
    <source>
        <dbReference type="RefSeq" id="XP_022146115.1"/>
    </source>
</evidence>
<organism evidence="2 3">
    <name type="scientific">Momordica charantia</name>
    <name type="common">Bitter gourd</name>
    <name type="synonym">Balsam pear</name>
    <dbReference type="NCBI Taxonomy" id="3673"/>
    <lineage>
        <taxon>Eukaryota</taxon>
        <taxon>Viridiplantae</taxon>
        <taxon>Streptophyta</taxon>
        <taxon>Embryophyta</taxon>
        <taxon>Tracheophyta</taxon>
        <taxon>Spermatophyta</taxon>
        <taxon>Magnoliopsida</taxon>
        <taxon>eudicotyledons</taxon>
        <taxon>Gunneridae</taxon>
        <taxon>Pentapetalae</taxon>
        <taxon>rosids</taxon>
        <taxon>fabids</taxon>
        <taxon>Cucurbitales</taxon>
        <taxon>Cucurbitaceae</taxon>
        <taxon>Momordiceae</taxon>
        <taxon>Momordica</taxon>
    </lineage>
</organism>
<gene>
    <name evidence="3" type="primary">LOC111015410</name>
</gene>
<dbReference type="AlphaFoldDB" id="A0A6J1CWD6"/>
<dbReference type="KEGG" id="mcha:111015410"/>
<proteinExistence type="inferred from homology"/>
<dbReference type="OrthoDB" id="625231at2759"/>
<dbReference type="PANTHER" id="PTHR31929">
    <property type="entry name" value="SAUR-LIKE AUXIN-RESPONSIVE PROTEIN FAMILY-RELATED"/>
    <property type="match status" value="1"/>
</dbReference>
<evidence type="ECO:0000313" key="2">
    <source>
        <dbReference type="Proteomes" id="UP000504603"/>
    </source>
</evidence>
<keyword evidence="2" id="KW-1185">Reference proteome</keyword>
<dbReference type="Pfam" id="PF02519">
    <property type="entry name" value="Auxin_inducible"/>
    <property type="match status" value="1"/>
</dbReference>
<sequence length="163" mass="18010">MGIRLPSLLLNAKQVVKMHTVSSRNQCGVPKGHIAVYVGDMERKRFVVPISYLNHPSFSALLKSSEEEFGFKHPTGGAAASETVAADSLVSLEIAYIFNNSSVPLSFIKRCKRDAGLRKKTEGERYSQSAHERKAEGGRYRAAVYKLSRELLQATILIPACTR</sequence>
<accession>A0A6J1CWD6</accession>
<dbReference type="GO" id="GO:0009733">
    <property type="term" value="P:response to auxin"/>
    <property type="evidence" value="ECO:0007669"/>
    <property type="project" value="InterPro"/>
</dbReference>
<evidence type="ECO:0000256" key="1">
    <source>
        <dbReference type="ARBA" id="ARBA00006974"/>
    </source>
</evidence>
<protein>
    <submittedName>
        <fullName evidence="3">Uncharacterized protein LOC111015410</fullName>
    </submittedName>
</protein>
<dbReference type="RefSeq" id="XP_022146115.1">
    <property type="nucleotide sequence ID" value="XM_022290423.1"/>
</dbReference>
<dbReference type="InterPro" id="IPR003676">
    <property type="entry name" value="SAUR_fam"/>
</dbReference>
<comment type="similarity">
    <text evidence="1">Belongs to the ARG7 family.</text>
</comment>
<name>A0A6J1CWD6_MOMCH</name>
<reference evidence="3" key="1">
    <citation type="submission" date="2025-08" db="UniProtKB">
        <authorList>
            <consortium name="RefSeq"/>
        </authorList>
    </citation>
    <scope>IDENTIFICATION</scope>
    <source>
        <strain evidence="3">OHB3-1</strain>
    </source>
</reference>
<dbReference type="GeneID" id="111015410"/>
<dbReference type="Proteomes" id="UP000504603">
    <property type="component" value="Unplaced"/>
</dbReference>